<organism evidence="5 6">
    <name type="scientific">Ambrosia artemisiifolia</name>
    <name type="common">Common ragweed</name>
    <dbReference type="NCBI Taxonomy" id="4212"/>
    <lineage>
        <taxon>Eukaryota</taxon>
        <taxon>Viridiplantae</taxon>
        <taxon>Streptophyta</taxon>
        <taxon>Embryophyta</taxon>
        <taxon>Tracheophyta</taxon>
        <taxon>Spermatophyta</taxon>
        <taxon>Magnoliopsida</taxon>
        <taxon>eudicotyledons</taxon>
        <taxon>Gunneridae</taxon>
        <taxon>Pentapetalae</taxon>
        <taxon>asterids</taxon>
        <taxon>campanulids</taxon>
        <taxon>Asterales</taxon>
        <taxon>Asteraceae</taxon>
        <taxon>Asteroideae</taxon>
        <taxon>Heliantheae alliance</taxon>
        <taxon>Heliantheae</taxon>
        <taxon>Ambrosia</taxon>
    </lineage>
</organism>
<dbReference type="InterPro" id="IPR021827">
    <property type="entry name" value="Nup186/Nup192/Nup205"/>
</dbReference>
<evidence type="ECO:0000256" key="1">
    <source>
        <dbReference type="ARBA" id="ARBA00004123"/>
    </source>
</evidence>
<dbReference type="EMBL" id="JAMZMK010011358">
    <property type="protein sequence ID" value="KAI7727505.1"/>
    <property type="molecule type" value="Genomic_DNA"/>
</dbReference>
<dbReference type="GO" id="GO:0005643">
    <property type="term" value="C:nuclear pore"/>
    <property type="evidence" value="ECO:0007669"/>
    <property type="project" value="InterPro"/>
</dbReference>
<sequence length="244" mass="27907">MLRIKEEEDEGGFSRWCGRDCLRSRLGSKFSDEVEFCGTMGFLLVYWLWVMENTGILTLQPKGNEPSLEMRVVRKEVASRKWSRESTDQQWTQNCASTHAIKYKPPKASDRAQVESKEVKLPDSGLIPLDDQDVEIALKLSDDLHLNEIDCVRLLASANQEAIVLDQGLKADLQADVLKYVEDLINSELRQRLISLIKLRIKLVALIASQNDKYCMPTNRQLKPKQYMLRVLGHEDVMKMVASP</sequence>
<dbReference type="Pfam" id="PF11894">
    <property type="entry name" value="Nup192"/>
    <property type="match status" value="1"/>
</dbReference>
<keyword evidence="4" id="KW-0539">Nucleus</keyword>
<comment type="similarity">
    <text evidence="2">Belongs to the NUP186/NUP192/NUP205 family.</text>
</comment>
<accession>A0AAD5BQ81</accession>
<dbReference type="Proteomes" id="UP001206925">
    <property type="component" value="Unassembled WGS sequence"/>
</dbReference>
<name>A0AAD5BQ81_AMBAR</name>
<dbReference type="PANTHER" id="PTHR31344">
    <property type="entry name" value="NUCLEAR PORE COMPLEX PROTEIN NUP205"/>
    <property type="match status" value="1"/>
</dbReference>
<dbReference type="PANTHER" id="PTHR31344:SF0">
    <property type="entry name" value="NUCLEAR PORE COMPLEX PROTEIN NUP205"/>
    <property type="match status" value="1"/>
</dbReference>
<comment type="caution">
    <text evidence="5">The sequence shown here is derived from an EMBL/GenBank/DDBJ whole genome shotgun (WGS) entry which is preliminary data.</text>
</comment>
<evidence type="ECO:0000256" key="2">
    <source>
        <dbReference type="ARBA" id="ARBA00005892"/>
    </source>
</evidence>
<evidence type="ECO:0000256" key="4">
    <source>
        <dbReference type="ARBA" id="ARBA00023242"/>
    </source>
</evidence>
<protein>
    <submittedName>
        <fullName evidence="5">Uncharacterized protein</fullName>
    </submittedName>
</protein>
<evidence type="ECO:0000313" key="6">
    <source>
        <dbReference type="Proteomes" id="UP001206925"/>
    </source>
</evidence>
<proteinExistence type="inferred from homology"/>
<reference evidence="5" key="1">
    <citation type="submission" date="2022-06" db="EMBL/GenBank/DDBJ databases">
        <title>Uncovering the hologenomic basis of an extraordinary plant invasion.</title>
        <authorList>
            <person name="Bieker V.C."/>
            <person name="Martin M.D."/>
            <person name="Gilbert T."/>
            <person name="Hodgins K."/>
            <person name="Battlay P."/>
            <person name="Petersen B."/>
            <person name="Wilson J."/>
        </authorList>
    </citation>
    <scope>NUCLEOTIDE SEQUENCE</scope>
    <source>
        <strain evidence="5">AA19_3_7</strain>
        <tissue evidence="5">Leaf</tissue>
    </source>
</reference>
<evidence type="ECO:0000313" key="5">
    <source>
        <dbReference type="EMBL" id="KAI7727505.1"/>
    </source>
</evidence>
<evidence type="ECO:0000256" key="3">
    <source>
        <dbReference type="ARBA" id="ARBA00022448"/>
    </source>
</evidence>
<keyword evidence="6" id="KW-1185">Reference proteome</keyword>
<keyword evidence="3" id="KW-0813">Transport</keyword>
<comment type="subcellular location">
    <subcellularLocation>
        <location evidence="1">Nucleus</location>
    </subcellularLocation>
</comment>
<dbReference type="AlphaFoldDB" id="A0AAD5BQ81"/>
<gene>
    <name evidence="5" type="ORF">M8C21_007689</name>
</gene>